<feature type="compositionally biased region" description="Low complexity" evidence="1">
    <location>
        <begin position="218"/>
        <end position="231"/>
    </location>
</feature>
<gene>
    <name evidence="3" type="ORF">BQ4739_LOCUS6779</name>
</gene>
<proteinExistence type="predicted"/>
<organism evidence="3 4">
    <name type="scientific">Tetradesmus obliquus</name>
    <name type="common">Green alga</name>
    <name type="synonym">Acutodesmus obliquus</name>
    <dbReference type="NCBI Taxonomy" id="3088"/>
    <lineage>
        <taxon>Eukaryota</taxon>
        <taxon>Viridiplantae</taxon>
        <taxon>Chlorophyta</taxon>
        <taxon>core chlorophytes</taxon>
        <taxon>Chlorophyceae</taxon>
        <taxon>CS clade</taxon>
        <taxon>Sphaeropleales</taxon>
        <taxon>Scenedesmaceae</taxon>
        <taxon>Tetradesmus</taxon>
    </lineage>
</organism>
<protein>
    <recommendedName>
        <fullName evidence="2">ApaG domain-containing protein</fullName>
    </recommendedName>
</protein>
<dbReference type="EMBL" id="FNXT01000696">
    <property type="protein sequence ID" value="SZX66362.1"/>
    <property type="molecule type" value="Genomic_DNA"/>
</dbReference>
<reference evidence="3 4" key="1">
    <citation type="submission" date="2016-10" db="EMBL/GenBank/DDBJ databases">
        <authorList>
            <person name="Cai Z."/>
        </authorList>
    </citation>
    <scope>NUCLEOTIDE SEQUENCE [LARGE SCALE GENOMIC DNA]</scope>
</reference>
<feature type="region of interest" description="Disordered" evidence="1">
    <location>
        <begin position="184"/>
        <end position="231"/>
    </location>
</feature>
<feature type="domain" description="ApaG" evidence="2">
    <location>
        <begin position="53"/>
        <end position="177"/>
    </location>
</feature>
<accession>A0A383VNN4</accession>
<evidence type="ECO:0000259" key="2">
    <source>
        <dbReference type="PROSITE" id="PS51087"/>
    </source>
</evidence>
<keyword evidence="4" id="KW-1185">Reference proteome</keyword>
<dbReference type="Pfam" id="PF04379">
    <property type="entry name" value="DUF525"/>
    <property type="match status" value="1"/>
</dbReference>
<dbReference type="STRING" id="3088.A0A383VNN4"/>
<name>A0A383VNN4_TETOB</name>
<dbReference type="Proteomes" id="UP000256970">
    <property type="component" value="Unassembled WGS sequence"/>
</dbReference>
<sequence>MAGIPHWCRMCCTASATRQREREQLDGALATLRLLSSRLAALSGMAHKPHSSCSSDPGLTIGTKSWLLPHRIEDQRYWQYGYELRYTHSSEEPLQLLNKTWQVTELSGVLRSRSSSMLLGMQPVIYSGDSVAFKSAIILDNIKSSMNGQFICKGLVTGSLFPATVAALALTPTQQQYSDKHYMPTDMLRPSAQPHQQQAAEGADAAPQSEKQHLEHGTASAATAASWKSML</sequence>
<evidence type="ECO:0000313" key="4">
    <source>
        <dbReference type="Proteomes" id="UP000256970"/>
    </source>
</evidence>
<dbReference type="AlphaFoldDB" id="A0A383VNN4"/>
<dbReference type="InterPro" id="IPR007474">
    <property type="entry name" value="ApaG_domain"/>
</dbReference>
<evidence type="ECO:0000313" key="3">
    <source>
        <dbReference type="EMBL" id="SZX66362.1"/>
    </source>
</evidence>
<dbReference type="InterPro" id="IPR036767">
    <property type="entry name" value="ApaG_sf"/>
</dbReference>
<evidence type="ECO:0000256" key="1">
    <source>
        <dbReference type="SAM" id="MobiDB-lite"/>
    </source>
</evidence>
<dbReference type="Gene3D" id="2.60.40.1470">
    <property type="entry name" value="ApaG domain"/>
    <property type="match status" value="1"/>
</dbReference>
<dbReference type="SUPFAM" id="SSF110069">
    <property type="entry name" value="ApaG-like"/>
    <property type="match status" value="1"/>
</dbReference>
<dbReference type="PROSITE" id="PS51087">
    <property type="entry name" value="APAG"/>
    <property type="match status" value="1"/>
</dbReference>